<dbReference type="RefSeq" id="WP_233675445.1">
    <property type="nucleotide sequence ID" value="NZ_JAJUOS010000002.1"/>
</dbReference>
<gene>
    <name evidence="1" type="ORF">LZA78_02830</name>
</gene>
<name>A0ABS8YV94_9RHOB</name>
<dbReference type="Proteomes" id="UP001521181">
    <property type="component" value="Unassembled WGS sequence"/>
</dbReference>
<keyword evidence="2" id="KW-1185">Reference proteome</keyword>
<evidence type="ECO:0000313" key="1">
    <source>
        <dbReference type="EMBL" id="MCE5972424.1"/>
    </source>
</evidence>
<protein>
    <submittedName>
        <fullName evidence="1">Uncharacterized protein</fullName>
    </submittedName>
</protein>
<reference evidence="1 2" key="1">
    <citation type="submission" date="2021-12" db="EMBL/GenBank/DDBJ databases">
        <title>Sinirhodobacter sp. WL0062 is a bacterium isolated from seawater.</title>
        <authorList>
            <person name="Wang L."/>
            <person name="He W."/>
            <person name="Zhang D.-F."/>
        </authorList>
    </citation>
    <scope>NUCLEOTIDE SEQUENCE [LARGE SCALE GENOMIC DNA]</scope>
    <source>
        <strain evidence="1 2">WL0062</strain>
    </source>
</reference>
<evidence type="ECO:0000313" key="2">
    <source>
        <dbReference type="Proteomes" id="UP001521181"/>
    </source>
</evidence>
<dbReference type="EMBL" id="JAJUOS010000002">
    <property type="protein sequence ID" value="MCE5972424.1"/>
    <property type="molecule type" value="Genomic_DNA"/>
</dbReference>
<proteinExistence type="predicted"/>
<organism evidence="1 2">
    <name type="scientific">Rhodobacter flavimaris</name>
    <dbReference type="NCBI Taxonomy" id="2907145"/>
    <lineage>
        <taxon>Bacteria</taxon>
        <taxon>Pseudomonadati</taxon>
        <taxon>Pseudomonadota</taxon>
        <taxon>Alphaproteobacteria</taxon>
        <taxon>Rhodobacterales</taxon>
        <taxon>Rhodobacter group</taxon>
        <taxon>Rhodobacter</taxon>
    </lineage>
</organism>
<accession>A0ABS8YV94</accession>
<comment type="caution">
    <text evidence="1">The sequence shown here is derived from an EMBL/GenBank/DDBJ whole genome shotgun (WGS) entry which is preliminary data.</text>
</comment>
<sequence length="247" mass="28559">MYLNHRAEIVFRHLRDYVRSPSLRHMRDPHSLGKLSAEIVAELDNDSAVWRKWDGPRKDVIVEALDCWIPADDMLEFLNSLPGPKLTPTDLAQHMRHLIEVESIAQPEEALRDECRAIYEEEKTAGTELPAIIGRISEYVASQFERLRLERRDAEIRRIEEERLKQEQKLLSHSDCPWTQIRGSKCVYMRKNGRLFRLSPNADKTFTMHRVEGVDDGEPGEPIGRYRTRGDASKIVAKVAYAAEGRK</sequence>